<protein>
    <submittedName>
        <fullName evidence="2">Uncharacterized protein</fullName>
    </submittedName>
</protein>
<sequence>MPSGKYSYTNPEEGNTKDMGKVPPLECPNGGKNVGMYHTHLRIQSVNATHLSNC</sequence>
<comment type="caution">
    <text evidence="2">The sequence shown here is derived from an EMBL/GenBank/DDBJ whole genome shotgun (WGS) entry which is preliminary data.</text>
</comment>
<feature type="compositionally biased region" description="Polar residues" evidence="1">
    <location>
        <begin position="1"/>
        <end position="13"/>
    </location>
</feature>
<dbReference type="AlphaFoldDB" id="A0A7X4KNB3"/>
<organism evidence="2 3">
    <name type="scientific">Pseudoduganella aquatica</name>
    <dbReference type="NCBI Taxonomy" id="2660641"/>
    <lineage>
        <taxon>Bacteria</taxon>
        <taxon>Pseudomonadati</taxon>
        <taxon>Pseudomonadota</taxon>
        <taxon>Betaproteobacteria</taxon>
        <taxon>Burkholderiales</taxon>
        <taxon>Oxalobacteraceae</taxon>
        <taxon>Telluria group</taxon>
        <taxon>Pseudoduganella</taxon>
    </lineage>
</organism>
<reference evidence="2 3" key="1">
    <citation type="submission" date="2019-12" db="EMBL/GenBank/DDBJ databases">
        <title>Novel species isolated from a subtropical stream in China.</title>
        <authorList>
            <person name="Lu H."/>
        </authorList>
    </citation>
    <scope>NUCLEOTIDE SEQUENCE [LARGE SCALE GENOMIC DNA]</scope>
    <source>
        <strain evidence="2 3">FT127W</strain>
    </source>
</reference>
<proteinExistence type="predicted"/>
<gene>
    <name evidence="2" type="ORF">GTP77_16940</name>
</gene>
<feature type="region of interest" description="Disordered" evidence="1">
    <location>
        <begin position="1"/>
        <end position="27"/>
    </location>
</feature>
<dbReference type="EMBL" id="WWCU01000019">
    <property type="protein sequence ID" value="MYN09013.1"/>
    <property type="molecule type" value="Genomic_DNA"/>
</dbReference>
<evidence type="ECO:0000313" key="3">
    <source>
        <dbReference type="Proteomes" id="UP000450676"/>
    </source>
</evidence>
<accession>A0A7X4KNB3</accession>
<keyword evidence="3" id="KW-1185">Reference proteome</keyword>
<evidence type="ECO:0000256" key="1">
    <source>
        <dbReference type="SAM" id="MobiDB-lite"/>
    </source>
</evidence>
<dbReference type="Proteomes" id="UP000450676">
    <property type="component" value="Unassembled WGS sequence"/>
</dbReference>
<name>A0A7X4KNB3_9BURK</name>
<evidence type="ECO:0000313" key="2">
    <source>
        <dbReference type="EMBL" id="MYN09013.1"/>
    </source>
</evidence>